<dbReference type="RefSeq" id="WP_088134935.1">
    <property type="nucleotide sequence ID" value="NZ_CP018836.1"/>
</dbReference>
<sequence length="176" mass="20041">MGLFFSYIRIFVFLGCTLAAIQVPVFVDQYGKSLESHFIESQLALNEFQDDADKFFNGSLAKLIAHYRENGDAVFNAGGRSIASIYERNSMLRRHFEQFQSSSWAAYTQAILAPVPDIGKAVWKNYSYAIQLKPTALAFGLMTGLIFTLVVELLLKLLCHTPKMLHARFRRQHRRA</sequence>
<name>A0A1Z2SL27_VIBGA</name>
<feature type="transmembrane region" description="Helical" evidence="1">
    <location>
        <begin position="136"/>
        <end position="159"/>
    </location>
</feature>
<dbReference type="InterPro" id="IPR016917">
    <property type="entry name" value="UCP029393"/>
</dbReference>
<dbReference type="Pfam" id="PF11157">
    <property type="entry name" value="DUF2937"/>
    <property type="match status" value="1"/>
</dbReference>
<accession>A0A1Z2SL27</accession>
<organism evidence="2">
    <name type="scientific">Vibrio gazogenes</name>
    <dbReference type="NCBI Taxonomy" id="687"/>
    <lineage>
        <taxon>Bacteria</taxon>
        <taxon>Pseudomonadati</taxon>
        <taxon>Pseudomonadota</taxon>
        <taxon>Gammaproteobacteria</taxon>
        <taxon>Vibrionales</taxon>
        <taxon>Vibrionaceae</taxon>
        <taxon>Vibrio</taxon>
    </lineage>
</organism>
<dbReference type="AlphaFoldDB" id="A0A1Z2SL27"/>
<evidence type="ECO:0000256" key="1">
    <source>
        <dbReference type="SAM" id="Phobius"/>
    </source>
</evidence>
<dbReference type="OrthoDB" id="7021410at2"/>
<gene>
    <name evidence="2" type="ORF">BSQ33_19040</name>
</gene>
<dbReference type="EMBL" id="CP018836">
    <property type="protein sequence ID" value="ASA57826.1"/>
    <property type="molecule type" value="Genomic_DNA"/>
</dbReference>
<evidence type="ECO:0008006" key="3">
    <source>
        <dbReference type="Google" id="ProtNLM"/>
    </source>
</evidence>
<keyword evidence="1" id="KW-0812">Transmembrane</keyword>
<dbReference type="Proteomes" id="UP000196708">
    <property type="component" value="Chromosome 2"/>
</dbReference>
<feature type="transmembrane region" description="Helical" evidence="1">
    <location>
        <begin position="7"/>
        <end position="27"/>
    </location>
</feature>
<reference evidence="2" key="1">
    <citation type="submission" date="2016-12" db="EMBL/GenBank/DDBJ databases">
        <authorList>
            <person name="Song W.-J."/>
            <person name="Kurnit D.M."/>
        </authorList>
    </citation>
    <scope>NUCLEOTIDE SEQUENCE [LARGE SCALE GENOMIC DNA]</scope>
    <source>
        <strain evidence="2">ATCC 43942</strain>
    </source>
</reference>
<dbReference type="InterPro" id="IPR022584">
    <property type="entry name" value="DUF2937"/>
</dbReference>
<keyword evidence="1" id="KW-1133">Transmembrane helix</keyword>
<dbReference type="KEGG" id="vga:BSQ33_19040"/>
<keyword evidence="1" id="KW-0472">Membrane</keyword>
<protein>
    <recommendedName>
        <fullName evidence="3">DUF2937 domain-containing protein</fullName>
    </recommendedName>
</protein>
<dbReference type="PIRSF" id="PIRSF029393">
    <property type="entry name" value="UCP029393"/>
    <property type="match status" value="1"/>
</dbReference>
<evidence type="ECO:0000313" key="2">
    <source>
        <dbReference type="EMBL" id="ASA57826.1"/>
    </source>
</evidence>
<proteinExistence type="predicted"/>